<evidence type="ECO:0000313" key="3">
    <source>
        <dbReference type="Proteomes" id="UP000886829"/>
    </source>
</evidence>
<gene>
    <name evidence="2" type="ORF">H9850_06790</name>
</gene>
<proteinExistence type="predicted"/>
<dbReference type="GO" id="GO:0006508">
    <property type="term" value="P:proteolysis"/>
    <property type="evidence" value="ECO:0007669"/>
    <property type="project" value="InterPro"/>
</dbReference>
<dbReference type="Gene3D" id="3.30.1380.10">
    <property type="match status" value="1"/>
</dbReference>
<feature type="domain" description="D-alanyl-D-alanine carboxypeptidase-like core" evidence="1">
    <location>
        <begin position="42"/>
        <end position="204"/>
    </location>
</feature>
<dbReference type="InterPro" id="IPR003709">
    <property type="entry name" value="VanY-like_core_dom"/>
</dbReference>
<dbReference type="AlphaFoldDB" id="A0A9D1WE48"/>
<organism evidence="2 3">
    <name type="scientific">Candidatus Anaerobiospirillum pullistercoris</name>
    <dbReference type="NCBI Taxonomy" id="2838452"/>
    <lineage>
        <taxon>Bacteria</taxon>
        <taxon>Pseudomonadati</taxon>
        <taxon>Pseudomonadota</taxon>
        <taxon>Gammaproteobacteria</taxon>
        <taxon>Aeromonadales</taxon>
        <taxon>Succinivibrionaceae</taxon>
        <taxon>Anaerobiospirillum</taxon>
    </lineage>
</organism>
<dbReference type="GO" id="GO:0008233">
    <property type="term" value="F:peptidase activity"/>
    <property type="evidence" value="ECO:0007669"/>
    <property type="project" value="InterPro"/>
</dbReference>
<sequence length="250" mass="28487">MELTPLQQRYLGLSSEGLGTYEVRFSSYQGHQEGFYHVQALPQAWEALDELCNDAARAGYVLVPCSAFRSFERQAQIVSAKFQGLRPILDAHEQPLNPIPEDGGERLRAILRFSALPGCSRHHWGADFDIFAPNLLPEKQSLQLTAKEYEQGSYFYELGQYLRANLSRFGFVRPYCPTKAKNSSSSEPVSKKWEVGLEPWHISHLESAQPWAEAYEPEVALEYLKQSDLPFASYVEQLWSEDLVQALLRL</sequence>
<protein>
    <submittedName>
        <fullName evidence="2">M15 family metallopeptidase</fullName>
    </submittedName>
</protein>
<dbReference type="SUPFAM" id="SSF55166">
    <property type="entry name" value="Hedgehog/DD-peptidase"/>
    <property type="match status" value="1"/>
</dbReference>
<dbReference type="CDD" id="cd14847">
    <property type="entry name" value="DD-carboxypeptidase_like"/>
    <property type="match status" value="1"/>
</dbReference>
<reference evidence="2" key="2">
    <citation type="submission" date="2021-04" db="EMBL/GenBank/DDBJ databases">
        <authorList>
            <person name="Gilroy R."/>
        </authorList>
    </citation>
    <scope>NUCLEOTIDE SEQUENCE</scope>
    <source>
        <strain evidence="2">USASDec5-558</strain>
    </source>
</reference>
<dbReference type="PANTHER" id="PTHR34385:SF1">
    <property type="entry name" value="PEPTIDOGLYCAN L-ALANYL-D-GLUTAMATE ENDOPEPTIDASE CWLK"/>
    <property type="match status" value="1"/>
</dbReference>
<reference evidence="2" key="1">
    <citation type="journal article" date="2021" name="PeerJ">
        <title>Extensive microbial diversity within the chicken gut microbiome revealed by metagenomics and culture.</title>
        <authorList>
            <person name="Gilroy R."/>
            <person name="Ravi A."/>
            <person name="Getino M."/>
            <person name="Pursley I."/>
            <person name="Horton D.L."/>
            <person name="Alikhan N.F."/>
            <person name="Baker D."/>
            <person name="Gharbi K."/>
            <person name="Hall N."/>
            <person name="Watson M."/>
            <person name="Adriaenssens E.M."/>
            <person name="Foster-Nyarko E."/>
            <person name="Jarju S."/>
            <person name="Secka A."/>
            <person name="Antonio M."/>
            <person name="Oren A."/>
            <person name="Chaudhuri R.R."/>
            <person name="La Ragione R."/>
            <person name="Hildebrand F."/>
            <person name="Pallen M.J."/>
        </authorList>
    </citation>
    <scope>NUCLEOTIDE SEQUENCE</scope>
    <source>
        <strain evidence="2">USASDec5-558</strain>
    </source>
</reference>
<dbReference type="InterPro" id="IPR052179">
    <property type="entry name" value="DD-CPase-like"/>
</dbReference>
<comment type="caution">
    <text evidence="2">The sequence shown here is derived from an EMBL/GenBank/DDBJ whole genome shotgun (WGS) entry which is preliminary data.</text>
</comment>
<dbReference type="Pfam" id="PF02557">
    <property type="entry name" value="VanY"/>
    <property type="match status" value="1"/>
</dbReference>
<evidence type="ECO:0000313" key="2">
    <source>
        <dbReference type="EMBL" id="HIX57162.1"/>
    </source>
</evidence>
<name>A0A9D1WE48_9GAMM</name>
<evidence type="ECO:0000259" key="1">
    <source>
        <dbReference type="Pfam" id="PF02557"/>
    </source>
</evidence>
<dbReference type="Proteomes" id="UP000886829">
    <property type="component" value="Unassembled WGS sequence"/>
</dbReference>
<dbReference type="PANTHER" id="PTHR34385">
    <property type="entry name" value="D-ALANYL-D-ALANINE CARBOXYPEPTIDASE"/>
    <property type="match status" value="1"/>
</dbReference>
<dbReference type="EMBL" id="DXEV01000136">
    <property type="protein sequence ID" value="HIX57162.1"/>
    <property type="molecule type" value="Genomic_DNA"/>
</dbReference>
<dbReference type="InterPro" id="IPR009045">
    <property type="entry name" value="Zn_M74/Hedgehog-like"/>
</dbReference>
<accession>A0A9D1WE48</accession>